<evidence type="ECO:0000313" key="5">
    <source>
        <dbReference type="Proteomes" id="UP001207736"/>
    </source>
</evidence>
<keyword evidence="1" id="KW-0175">Coiled coil</keyword>
<dbReference type="Proteomes" id="UP001207736">
    <property type="component" value="Unassembled WGS sequence"/>
</dbReference>
<dbReference type="AlphaFoldDB" id="A0AAV5AXP8"/>
<comment type="caution">
    <text evidence="3">The sequence shown here is derived from an EMBL/GenBank/DDBJ whole genome shotgun (WGS) entry which is preliminary data.</text>
</comment>
<evidence type="ECO:0008006" key="7">
    <source>
        <dbReference type="Google" id="ProtNLM"/>
    </source>
</evidence>
<gene>
    <name evidence="3" type="ORF">RCZ15_13360</name>
    <name evidence="4" type="ORF">RCZ16_09620</name>
</gene>
<organism evidence="3 5">
    <name type="scientific">Capnocytophaga catalasegens</name>
    <dbReference type="NCBI Taxonomy" id="1004260"/>
    <lineage>
        <taxon>Bacteria</taxon>
        <taxon>Pseudomonadati</taxon>
        <taxon>Bacteroidota</taxon>
        <taxon>Flavobacteriia</taxon>
        <taxon>Flavobacteriales</taxon>
        <taxon>Flavobacteriaceae</taxon>
        <taxon>Capnocytophaga</taxon>
    </lineage>
</organism>
<dbReference type="RefSeq" id="WP_264845135.1">
    <property type="nucleotide sequence ID" value="NZ_BPMA01000005.1"/>
</dbReference>
<dbReference type="InterPro" id="IPR045755">
    <property type="entry name" value="FtsL-like"/>
</dbReference>
<dbReference type="Pfam" id="PF19579">
    <property type="entry name" value="FtsL_2"/>
    <property type="match status" value="1"/>
</dbReference>
<proteinExistence type="predicted"/>
<keyword evidence="2" id="KW-0812">Transmembrane</keyword>
<protein>
    <recommendedName>
        <fullName evidence="7">S-adenosyl-methyltransferase</fullName>
    </recommendedName>
</protein>
<evidence type="ECO:0000256" key="2">
    <source>
        <dbReference type="SAM" id="Phobius"/>
    </source>
</evidence>
<dbReference type="EMBL" id="BQKB01000017">
    <property type="protein sequence ID" value="GJM52645.1"/>
    <property type="molecule type" value="Genomic_DNA"/>
</dbReference>
<sequence>MKRIREELIKILKVDFLVGESALKNWTMILFGVLLAIVMIFSSHLIEQKVHTIAKLNNEVKELQSEFVDVRSKLQRIRLESKVLESLKESGLKQSETPPHKIKVIIKK</sequence>
<accession>A0AAV5AXP8</accession>
<keyword evidence="2" id="KW-0472">Membrane</keyword>
<keyword evidence="2" id="KW-1133">Transmembrane helix</keyword>
<evidence type="ECO:0000313" key="3">
    <source>
        <dbReference type="EMBL" id="GJM50363.1"/>
    </source>
</evidence>
<evidence type="ECO:0000256" key="1">
    <source>
        <dbReference type="SAM" id="Coils"/>
    </source>
</evidence>
<feature type="transmembrane region" description="Helical" evidence="2">
    <location>
        <begin position="26"/>
        <end position="46"/>
    </location>
</feature>
<keyword evidence="6" id="KW-1185">Reference proteome</keyword>
<feature type="coiled-coil region" evidence="1">
    <location>
        <begin position="46"/>
        <end position="80"/>
    </location>
</feature>
<name>A0AAV5AXP8_9FLAO</name>
<evidence type="ECO:0000313" key="4">
    <source>
        <dbReference type="EMBL" id="GJM52645.1"/>
    </source>
</evidence>
<dbReference type="EMBL" id="BQKA01000025">
    <property type="protein sequence ID" value="GJM50363.1"/>
    <property type="molecule type" value="Genomic_DNA"/>
</dbReference>
<evidence type="ECO:0000313" key="6">
    <source>
        <dbReference type="Proteomes" id="UP001208692"/>
    </source>
</evidence>
<reference evidence="3 6" key="1">
    <citation type="submission" date="2021-11" db="EMBL/GenBank/DDBJ databases">
        <title>Draft genome sequence of Capnocytophaga sp. strain KC07075 isolated from cat oral cavity.</title>
        <authorList>
            <person name="Suzuki M."/>
            <person name="Imaoka K."/>
            <person name="Kimura M."/>
            <person name="Morikawa S."/>
            <person name="Maeda K."/>
        </authorList>
    </citation>
    <scope>NUCLEOTIDE SEQUENCE</scope>
    <source>
        <strain evidence="3">KC07075</strain>
        <strain evidence="4 6">KC07079</strain>
    </source>
</reference>
<dbReference type="Proteomes" id="UP001208692">
    <property type="component" value="Unassembled WGS sequence"/>
</dbReference>